<gene>
    <name evidence="2" type="ORF">O7U_00002</name>
</gene>
<reference evidence="2 3" key="1">
    <citation type="submission" date="2012-04" db="EMBL/GenBank/DDBJ databases">
        <title>The Genome Sequence of Bartonella quintana JK 68.</title>
        <authorList>
            <consortium name="The Broad Institute Genome Sequencing Platform"/>
            <consortium name="The Broad Institute Genome Sequencing Center for Infectious Disease"/>
            <person name="Feldgarden M."/>
            <person name="Kirby J."/>
            <person name="Kosoy M."/>
            <person name="Birtles R."/>
            <person name="Probert W.S."/>
            <person name="Chiaraviglio L."/>
            <person name="Walker B."/>
            <person name="Young S.K."/>
            <person name="Zeng Q."/>
            <person name="Gargeya S."/>
            <person name="Fitzgerald M."/>
            <person name="Haas B."/>
            <person name="Abouelleil A."/>
            <person name="Alvarado L."/>
            <person name="Arachchi H.M."/>
            <person name="Berlin A.M."/>
            <person name="Chapman S.B."/>
            <person name="Goldberg J."/>
            <person name="Griggs A."/>
            <person name="Gujja S."/>
            <person name="Hansen M."/>
            <person name="Howarth C."/>
            <person name="Imamovic A."/>
            <person name="Larimer J."/>
            <person name="McCowen C."/>
            <person name="Montmayeur A."/>
            <person name="Murphy C."/>
            <person name="Neiman D."/>
            <person name="Pearson M."/>
            <person name="Priest M."/>
            <person name="Roberts A."/>
            <person name="Saif S."/>
            <person name="Shea T."/>
            <person name="Sisk P."/>
            <person name="Sykes S."/>
            <person name="Wortman J."/>
            <person name="Nusbaum C."/>
            <person name="Birren B."/>
        </authorList>
    </citation>
    <scope>NUCLEOTIDE SEQUENCE [LARGE SCALE GENOMIC DNA]</scope>
    <source>
        <strain evidence="2 3">JK 68</strain>
    </source>
</reference>
<dbReference type="Proteomes" id="UP000027143">
    <property type="component" value="Unassembled WGS sequence"/>
</dbReference>
<dbReference type="SUPFAM" id="SSF53659">
    <property type="entry name" value="Isocitrate/Isopropylmalate dehydrogenase-like"/>
    <property type="match status" value="1"/>
</dbReference>
<dbReference type="EMBL" id="AHPD01000001">
    <property type="protein sequence ID" value="KEC67845.1"/>
    <property type="molecule type" value="Genomic_DNA"/>
</dbReference>
<feature type="domain" description="Isopropylmalate dehydrogenase-like" evidence="1">
    <location>
        <begin position="7"/>
        <end position="81"/>
    </location>
</feature>
<dbReference type="Gene3D" id="3.40.718.10">
    <property type="entry name" value="Isopropylmalate Dehydrogenase"/>
    <property type="match status" value="1"/>
</dbReference>
<dbReference type="RefSeq" id="WP_051398650.1">
    <property type="nucleotide sequence ID" value="NZ_KL446932.1"/>
</dbReference>
<keyword evidence="3" id="KW-1185">Reference proteome</keyword>
<evidence type="ECO:0000313" key="2">
    <source>
        <dbReference type="EMBL" id="KEC67845.1"/>
    </source>
</evidence>
<dbReference type="Pfam" id="PF00180">
    <property type="entry name" value="Iso_dh"/>
    <property type="match status" value="1"/>
</dbReference>
<organism evidence="2 3">
    <name type="scientific">Bartonella quintana JK 68</name>
    <dbReference type="NCBI Taxonomy" id="1134503"/>
    <lineage>
        <taxon>Bacteria</taxon>
        <taxon>Pseudomonadati</taxon>
        <taxon>Pseudomonadota</taxon>
        <taxon>Alphaproteobacteria</taxon>
        <taxon>Hyphomicrobiales</taxon>
        <taxon>Bartonellaceae</taxon>
        <taxon>Bartonella</taxon>
    </lineage>
</organism>
<name>A0ABR4SRH3_BARQI</name>
<protein>
    <recommendedName>
        <fullName evidence="1">Isopropylmalate dehydrogenase-like domain-containing protein</fullName>
    </recommendedName>
</protein>
<evidence type="ECO:0000313" key="3">
    <source>
        <dbReference type="Proteomes" id="UP000027143"/>
    </source>
</evidence>
<evidence type="ECO:0000259" key="1">
    <source>
        <dbReference type="Pfam" id="PF00180"/>
    </source>
</evidence>
<sequence>MLSELALGVMPEMPACPSPNGGRNILIVSPFKGSAPRIVGQNKANFVAMLYTTALFLEHLGFQVAAQQLSKSVDQAICAGKCYL</sequence>
<accession>A0ABR4SRH3</accession>
<comment type="caution">
    <text evidence="2">The sequence shown here is derived from an EMBL/GenBank/DDBJ whole genome shotgun (WGS) entry which is preliminary data.</text>
</comment>
<dbReference type="InterPro" id="IPR024084">
    <property type="entry name" value="IsoPropMal-DH-like_dom"/>
</dbReference>
<proteinExistence type="predicted"/>